<dbReference type="PIRSF" id="PIRSF005522">
    <property type="entry name" value="UCP005522"/>
    <property type="match status" value="1"/>
</dbReference>
<proteinExistence type="predicted"/>
<accession>A0AAJ4Z8F9</accession>
<dbReference type="KEGG" id="ppul:RO07_20095"/>
<dbReference type="AlphaFoldDB" id="A0AAJ4Z8F9"/>
<reference evidence="3 5" key="3">
    <citation type="submission" date="2018-06" db="EMBL/GenBank/DDBJ databases">
        <authorList>
            <consortium name="Pathogen Informatics"/>
            <person name="Doyle S."/>
        </authorList>
    </citation>
    <scope>NUCLEOTIDE SEQUENCE [LARGE SCALE GENOMIC DNA]</scope>
    <source>
        <strain evidence="3 5">NCTC13159</strain>
    </source>
</reference>
<evidence type="ECO:0000313" key="2">
    <source>
        <dbReference type="EMBL" id="AJC22217.1"/>
    </source>
</evidence>
<feature type="domain" description="Circularly permuted ATP-grasp type 2" evidence="1">
    <location>
        <begin position="71"/>
        <end position="450"/>
    </location>
</feature>
<evidence type="ECO:0000259" key="1">
    <source>
        <dbReference type="Pfam" id="PF14403"/>
    </source>
</evidence>
<dbReference type="Pfam" id="PF14403">
    <property type="entry name" value="CP_ATPgrasp_2"/>
    <property type="match status" value="1"/>
</dbReference>
<evidence type="ECO:0000313" key="5">
    <source>
        <dbReference type="Proteomes" id="UP000254589"/>
    </source>
</evidence>
<dbReference type="PANTHER" id="PTHR34595">
    <property type="entry name" value="BLR5612 PROTEIN"/>
    <property type="match status" value="1"/>
</dbReference>
<dbReference type="InterPro" id="IPR051680">
    <property type="entry name" value="ATP-dep_Glu-Cys_Ligase-2"/>
</dbReference>
<reference evidence="4" key="1">
    <citation type="submission" date="2014-12" db="EMBL/GenBank/DDBJ databases">
        <title>Complete Genome Sequencing of Pandoraea pulmonicola DSM 16583.</title>
        <authorList>
            <person name="Chan K.-G."/>
        </authorList>
    </citation>
    <scope>NUCLEOTIDE SEQUENCE [LARGE SCALE GENOMIC DNA]</scope>
    <source>
        <strain evidence="4">DSM 16583</strain>
    </source>
</reference>
<dbReference type="Proteomes" id="UP000254589">
    <property type="component" value="Unassembled WGS sequence"/>
</dbReference>
<dbReference type="RefSeq" id="WP_039410913.1">
    <property type="nucleotide sequence ID" value="NZ_CP010310.2"/>
</dbReference>
<sequence length="474" mass="52654">MVESYNEMASMTGATRSHYRRFDDWLKCQSDDVLHHKRAEADLAFRRVGITFAVYGNDAGTERLIPFDLIPRIIPAHEWQTLQTGLRQRVEALNRFIHDVYHEQEILRAGVIPAEQVLMNAQYRPEMQGVDVPGDIYAHIAGVDVVRAGTGDDGVFYVLEDNLRVPSGVSYMLENRKMMMRLFPELFARNRIAPVEHYPDLLLDSLRAVAPMGVDDPTVVVMTPGIYNSAYFEHAFLAQQMGIELVEGQDLFVEDNLVYMRTTNGPKRVDVIYRRIDDDFLDPLAFRADSTLGVPGLLSVYRAGRVTLANAIGTGVADDKSIYPFVPDMIEFYLGEKPILNNVPTYQCRRADDLAYTLENLGNLVVKEVHGAGGYGMLVGPASTRAEIEAFRERLIAKPDGYIAQPTLALSACPTFVDAGIAPRHIDLRPFVLSSGKNVTMVPGGLTRVALTEGSLVVNSSQGGGTKDTWVLEK</sequence>
<dbReference type="Gene3D" id="3.40.50.11290">
    <property type="match status" value="1"/>
</dbReference>
<name>A0AAJ4Z8F9_PANPU</name>
<evidence type="ECO:0000313" key="4">
    <source>
        <dbReference type="Proteomes" id="UP000035086"/>
    </source>
</evidence>
<dbReference type="InterPro" id="IPR016450">
    <property type="entry name" value="UCP005522"/>
</dbReference>
<dbReference type="Gene3D" id="3.30.1490.270">
    <property type="match status" value="1"/>
</dbReference>
<organism evidence="3 5">
    <name type="scientific">Pandoraea pulmonicola</name>
    <dbReference type="NCBI Taxonomy" id="93221"/>
    <lineage>
        <taxon>Bacteria</taxon>
        <taxon>Pseudomonadati</taxon>
        <taxon>Pseudomonadota</taxon>
        <taxon>Betaproteobacteria</taxon>
        <taxon>Burkholderiales</taxon>
        <taxon>Burkholderiaceae</taxon>
        <taxon>Pandoraea</taxon>
    </lineage>
</organism>
<dbReference type="SUPFAM" id="SSF56059">
    <property type="entry name" value="Glutathione synthetase ATP-binding domain-like"/>
    <property type="match status" value="1"/>
</dbReference>
<reference evidence="2" key="2">
    <citation type="submission" date="2016-11" db="EMBL/GenBank/DDBJ databases">
        <title>Complete Genome Sequencing of Pandoraea pulmonicola DSM 16583.</title>
        <authorList>
            <person name="Chan K.-G."/>
        </authorList>
    </citation>
    <scope>NUCLEOTIDE SEQUENCE</scope>
    <source>
        <strain evidence="2">DSM 16583</strain>
    </source>
</reference>
<keyword evidence="4" id="KW-1185">Reference proteome</keyword>
<dbReference type="EMBL" id="UGSJ01000001">
    <property type="protein sequence ID" value="SUA88739.1"/>
    <property type="molecule type" value="Genomic_DNA"/>
</dbReference>
<gene>
    <name evidence="3" type="ORF">NCTC13159_00189</name>
    <name evidence="2" type="ORF">RO07_20095</name>
</gene>
<protein>
    <submittedName>
        <fullName evidence="3">Domain of uncharacterized function (DUF404)</fullName>
    </submittedName>
</protein>
<dbReference type="Proteomes" id="UP000035086">
    <property type="component" value="Chromosome"/>
</dbReference>
<evidence type="ECO:0000313" key="3">
    <source>
        <dbReference type="EMBL" id="SUA88739.1"/>
    </source>
</evidence>
<dbReference type="InterPro" id="IPR025841">
    <property type="entry name" value="CP_ATPgrasp_2"/>
</dbReference>
<dbReference type="PANTHER" id="PTHR34595:SF7">
    <property type="entry name" value="SLL1039 PROTEIN"/>
    <property type="match status" value="1"/>
</dbReference>
<dbReference type="EMBL" id="CP010310">
    <property type="protein sequence ID" value="AJC22217.1"/>
    <property type="molecule type" value="Genomic_DNA"/>
</dbReference>